<feature type="signal peptide" evidence="2">
    <location>
        <begin position="1"/>
        <end position="24"/>
    </location>
</feature>
<evidence type="ECO:0000256" key="1">
    <source>
        <dbReference type="SAM" id="MobiDB-lite"/>
    </source>
</evidence>
<feature type="compositionally biased region" description="Low complexity" evidence="1">
    <location>
        <begin position="62"/>
        <end position="77"/>
    </location>
</feature>
<feature type="chain" id="PRO_5012272416" evidence="2">
    <location>
        <begin position="25"/>
        <end position="194"/>
    </location>
</feature>
<feature type="compositionally biased region" description="Polar residues" evidence="1">
    <location>
        <begin position="78"/>
        <end position="98"/>
    </location>
</feature>
<evidence type="ECO:0000256" key="2">
    <source>
        <dbReference type="SAM" id="SignalP"/>
    </source>
</evidence>
<organism evidence="3 4">
    <name type="scientific">Plasmodium gallinaceum</name>
    <dbReference type="NCBI Taxonomy" id="5849"/>
    <lineage>
        <taxon>Eukaryota</taxon>
        <taxon>Sar</taxon>
        <taxon>Alveolata</taxon>
        <taxon>Apicomplexa</taxon>
        <taxon>Aconoidasida</taxon>
        <taxon>Haemosporida</taxon>
        <taxon>Plasmodiidae</taxon>
        <taxon>Plasmodium</taxon>
        <taxon>Plasmodium (Haemamoeba)</taxon>
    </lineage>
</organism>
<dbReference type="EMBL" id="CVMV01000021">
    <property type="protein sequence ID" value="CRG94064.1"/>
    <property type="molecule type" value="Genomic_DNA"/>
</dbReference>
<feature type="region of interest" description="Disordered" evidence="1">
    <location>
        <begin position="45"/>
        <end position="100"/>
    </location>
</feature>
<sequence length="194" mass="22374">MKISKTFYFLSFLIVINLLKVCLSSYPEDNLIYNGNSLRNVASSLNNEDDSSSLNSFDGTRSESSSGSRSISYETESVSSGYSASTEEPESELSSGRTTPYMDFKEPKYVSKGERYFRYPRCEIPANLKAFEEFMTEKIKKQYNDTREDLRLYIRDPDYIRGKIYHSASKYNIIITPIILDTLVKKIYIKLIEN</sequence>
<evidence type="ECO:0000313" key="3">
    <source>
        <dbReference type="EMBL" id="CRG94064.1"/>
    </source>
</evidence>
<proteinExistence type="predicted"/>
<dbReference type="VEuPathDB" id="PlasmoDB:PGAL8A_00177600"/>
<keyword evidence="2" id="KW-0732">Signal</keyword>
<comment type="caution">
    <text evidence="3">The sequence shown here is derived from an EMBL/GenBank/DDBJ whole genome shotgun (WGS) entry which is preliminary data.</text>
</comment>
<dbReference type="RefSeq" id="XP_028526885.1">
    <property type="nucleotide sequence ID" value="XM_028670099.1"/>
</dbReference>
<protein>
    <submittedName>
        <fullName evidence="3">Early transcribed membrane protein</fullName>
    </submittedName>
</protein>
<dbReference type="Proteomes" id="UP000220797">
    <property type="component" value="Unassembled WGS sequence"/>
</dbReference>
<dbReference type="GeneID" id="39730303"/>
<dbReference type="AlphaFoldDB" id="A0A1J1GRY1"/>
<gene>
    <name evidence="3" type="primary">ETRAMP</name>
    <name evidence="3" type="ORF">PGAL8A_00177600</name>
</gene>
<reference evidence="3" key="1">
    <citation type="submission" date="2015-04" db="EMBL/GenBank/DDBJ databases">
        <authorList>
            <consortium name="Pathogen Informatics"/>
        </authorList>
    </citation>
    <scope>NUCLEOTIDE SEQUENCE [LARGE SCALE GENOMIC DNA]</scope>
    <source>
        <strain evidence="3">8A</strain>
    </source>
</reference>
<keyword evidence="4" id="KW-1185">Reference proteome</keyword>
<evidence type="ECO:0000313" key="4">
    <source>
        <dbReference type="Proteomes" id="UP000220797"/>
    </source>
</evidence>
<name>A0A1J1GRY1_PLAGA</name>
<accession>A0A1J1GRY1</accession>
<dbReference type="OrthoDB" id="10574964at2759"/>